<dbReference type="InterPro" id="IPR026444">
    <property type="entry name" value="Secre_tail"/>
</dbReference>
<feature type="signal peptide" evidence="2">
    <location>
        <begin position="1"/>
        <end position="19"/>
    </location>
</feature>
<protein>
    <submittedName>
        <fullName evidence="4">T9SS type A sorting domain-containing protein</fullName>
    </submittedName>
</protein>
<keyword evidence="5" id="KW-1185">Reference proteome</keyword>
<organism evidence="4 5">
    <name type="scientific">Neotamlana laminarinivorans</name>
    <dbReference type="NCBI Taxonomy" id="2883124"/>
    <lineage>
        <taxon>Bacteria</taxon>
        <taxon>Pseudomonadati</taxon>
        <taxon>Bacteroidota</taxon>
        <taxon>Flavobacteriia</taxon>
        <taxon>Flavobacteriales</taxon>
        <taxon>Flavobacteriaceae</taxon>
        <taxon>Neotamlana</taxon>
    </lineage>
</organism>
<dbReference type="SMR" id="A0A9X1I1K1"/>
<accession>A0A9X1I1K1</accession>
<dbReference type="NCBIfam" id="TIGR04183">
    <property type="entry name" value="Por_Secre_tail"/>
    <property type="match status" value="1"/>
</dbReference>
<proteinExistence type="predicted"/>
<feature type="chain" id="PRO_5040731952" evidence="2">
    <location>
        <begin position="20"/>
        <end position="275"/>
    </location>
</feature>
<evidence type="ECO:0000256" key="1">
    <source>
        <dbReference type="ARBA" id="ARBA00022729"/>
    </source>
</evidence>
<keyword evidence="1 2" id="KW-0732">Signal</keyword>
<sequence>MKKFYSLFLIFLMANLSFGQDLIITGAFDGPLSGGVPKAVEIYVINDIADLSAYGFGSANNGGGTDGEEFTFSGSATAGDFLYLATEVDGFTAYFGFAPDFTSGSASINGDDALELFYNGTAYDVFGDINTDGTGEAWDYLDGWAYRVSDSSPSTTFTLADWTFSGADAVDGCTTNASCGSQFPLGTFTFSTLSTKQNQIEGFTAYPNPTSLGYVNITSKSTSVMDVAVFDLLGKQVLSNKVTSNKLNVSGLNSGIYVMKVTQNDAVSTQKLVIK</sequence>
<evidence type="ECO:0000259" key="3">
    <source>
        <dbReference type="Pfam" id="PF18962"/>
    </source>
</evidence>
<dbReference type="Proteomes" id="UP001139199">
    <property type="component" value="Unassembled WGS sequence"/>
</dbReference>
<dbReference type="EMBL" id="JAJAPW010000002">
    <property type="protein sequence ID" value="MCB4798512.1"/>
    <property type="molecule type" value="Genomic_DNA"/>
</dbReference>
<comment type="caution">
    <text evidence="4">The sequence shown here is derived from an EMBL/GenBank/DDBJ whole genome shotgun (WGS) entry which is preliminary data.</text>
</comment>
<gene>
    <name evidence="4" type="ORF">LG649_06630</name>
</gene>
<feature type="domain" description="Secretion system C-terminal sorting" evidence="3">
    <location>
        <begin position="206"/>
        <end position="274"/>
    </location>
</feature>
<dbReference type="Pfam" id="PF18962">
    <property type="entry name" value="Por_Secre_tail"/>
    <property type="match status" value="1"/>
</dbReference>
<reference evidence="4" key="1">
    <citation type="submission" date="2021-10" db="EMBL/GenBank/DDBJ databases">
        <title>Tamlana sargassums sp. nov., and Tamlana laminarinivorans sp. nov., two new bacteria isolated from the brown alga.</title>
        <authorList>
            <person name="Li J."/>
        </authorList>
    </citation>
    <scope>NUCLEOTIDE SEQUENCE</scope>
    <source>
        <strain evidence="4">PT2-4</strain>
    </source>
</reference>
<dbReference type="RefSeq" id="WP_226542477.1">
    <property type="nucleotide sequence ID" value="NZ_JAJAPW010000002.1"/>
</dbReference>
<dbReference type="AlphaFoldDB" id="A0A9X1I1K1"/>
<evidence type="ECO:0000313" key="4">
    <source>
        <dbReference type="EMBL" id="MCB4798512.1"/>
    </source>
</evidence>
<name>A0A9X1I1K1_9FLAO</name>
<evidence type="ECO:0000313" key="5">
    <source>
        <dbReference type="Proteomes" id="UP001139199"/>
    </source>
</evidence>
<evidence type="ECO:0000256" key="2">
    <source>
        <dbReference type="SAM" id="SignalP"/>
    </source>
</evidence>